<reference evidence="4 5" key="1">
    <citation type="submission" date="2019-11" db="EMBL/GenBank/DDBJ databases">
        <title>Lactobacillus sp. nov. CRM56-3, isolated from fermented tea leaves.</title>
        <authorList>
            <person name="Phuengjayaem S."/>
            <person name="Tanasupawat S."/>
        </authorList>
    </citation>
    <scope>NUCLEOTIDE SEQUENCE [LARGE SCALE GENOMIC DNA]</scope>
    <source>
        <strain evidence="4 5">CRM56-3</strain>
    </source>
</reference>
<dbReference type="InterPro" id="IPR051056">
    <property type="entry name" value="Glycosyl_Hydrolase_73"/>
</dbReference>
<accession>A0A7X3C3G0</accession>
<dbReference type="EMBL" id="WNJO01000007">
    <property type="protein sequence ID" value="MTV82472.1"/>
    <property type="molecule type" value="Genomic_DNA"/>
</dbReference>
<evidence type="ECO:0000256" key="2">
    <source>
        <dbReference type="ARBA" id="ARBA00022801"/>
    </source>
</evidence>
<evidence type="ECO:0000256" key="1">
    <source>
        <dbReference type="ARBA" id="ARBA00010266"/>
    </source>
</evidence>
<dbReference type="SMART" id="SM00047">
    <property type="entry name" value="LYZ2"/>
    <property type="match status" value="1"/>
</dbReference>
<protein>
    <submittedName>
        <fullName evidence="4">Muramidase</fullName>
    </submittedName>
</protein>
<evidence type="ECO:0000313" key="4">
    <source>
        <dbReference type="EMBL" id="MTV82472.1"/>
    </source>
</evidence>
<proteinExistence type="inferred from homology"/>
<dbReference type="Gene3D" id="2.30.30.170">
    <property type="match status" value="1"/>
</dbReference>
<dbReference type="PANTHER" id="PTHR33308">
    <property type="entry name" value="PEPTIDOGLYCAN HYDROLASE FLGJ"/>
    <property type="match status" value="1"/>
</dbReference>
<sequence>MMGDILMKLWKELTLILAVTIGVSGLAATHVQADTHTAFINQMSQPVLKVSRQNHLYGSVMMAQAALESDWGTSQLSIDAHNYFGVKGNYDGHSITMSTAEANASGSMYNTLAQFKVYPSVKASLTDYAKTLRGGTTWNPFLYQGAWRENAGSYMAATAVVAENYATDQNYAEKLNNIIAEYDLHDLLDRSTATSHDADTSTEVTPGVDYSSYDGSATIKSGTIRFYNGVPTASDKVKSVKTTQLANKKVKVSARGIVTSDQSIWYQVKSGSVTGWVQITDILGLKTN</sequence>
<dbReference type="Gene3D" id="1.10.530.10">
    <property type="match status" value="1"/>
</dbReference>
<keyword evidence="5" id="KW-1185">Reference proteome</keyword>
<dbReference type="PRINTS" id="PR01002">
    <property type="entry name" value="FLGFLGJ"/>
</dbReference>
<dbReference type="Proteomes" id="UP000466388">
    <property type="component" value="Unassembled WGS sequence"/>
</dbReference>
<evidence type="ECO:0000313" key="5">
    <source>
        <dbReference type="Proteomes" id="UP000466388"/>
    </source>
</evidence>
<gene>
    <name evidence="4" type="ORF">GM612_07380</name>
</gene>
<comment type="similarity">
    <text evidence="1">Belongs to the glycosyl hydrolase 73 family.</text>
</comment>
<dbReference type="GO" id="GO:0004040">
    <property type="term" value="F:amidase activity"/>
    <property type="evidence" value="ECO:0007669"/>
    <property type="project" value="InterPro"/>
</dbReference>
<dbReference type="Pfam" id="PF01832">
    <property type="entry name" value="Glucosaminidase"/>
    <property type="match status" value="1"/>
</dbReference>
<dbReference type="AlphaFoldDB" id="A0A7X3C3G0"/>
<dbReference type="Gene3D" id="4.10.80.30">
    <property type="entry name" value="DNA polymerase, domain 6"/>
    <property type="match status" value="1"/>
</dbReference>
<dbReference type="InterPro" id="IPR038200">
    <property type="entry name" value="GW_dom_sf"/>
</dbReference>
<feature type="domain" description="Mannosyl-glycoprotein endo-beta-N-acetylglucosamidase-like" evidence="3">
    <location>
        <begin position="30"/>
        <end position="189"/>
    </location>
</feature>
<organism evidence="4 5">
    <name type="scientific">Secundilactobacillus folii</name>
    <dbReference type="NCBI Taxonomy" id="2678357"/>
    <lineage>
        <taxon>Bacteria</taxon>
        <taxon>Bacillati</taxon>
        <taxon>Bacillota</taxon>
        <taxon>Bacilli</taxon>
        <taxon>Lactobacillales</taxon>
        <taxon>Lactobacillaceae</taxon>
        <taxon>Secundilactobacillus</taxon>
    </lineage>
</organism>
<dbReference type="InterPro" id="IPR002901">
    <property type="entry name" value="MGlyc_endo_b_GlcNAc-like_dom"/>
</dbReference>
<keyword evidence="2" id="KW-0378">Hydrolase</keyword>
<name>A0A7X3C3G0_9LACO</name>
<evidence type="ECO:0000259" key="3">
    <source>
        <dbReference type="SMART" id="SM00047"/>
    </source>
</evidence>
<dbReference type="PANTHER" id="PTHR33308:SF9">
    <property type="entry name" value="PEPTIDOGLYCAN HYDROLASE FLGJ"/>
    <property type="match status" value="1"/>
</dbReference>
<comment type="caution">
    <text evidence="4">The sequence shown here is derived from an EMBL/GenBank/DDBJ whole genome shotgun (WGS) entry which is preliminary data.</text>
</comment>